<feature type="region of interest" description="Disordered" evidence="3">
    <location>
        <begin position="326"/>
        <end position="345"/>
    </location>
</feature>
<dbReference type="SUPFAM" id="SSF49562">
    <property type="entry name" value="C2 domain (Calcium/lipid-binding domain, CaLB)"/>
    <property type="match status" value="1"/>
</dbReference>
<dbReference type="SMART" id="SM00148">
    <property type="entry name" value="PLCXc"/>
    <property type="match status" value="1"/>
</dbReference>
<dbReference type="GO" id="GO:0051209">
    <property type="term" value="P:release of sequestered calcium ion into cytosol"/>
    <property type="evidence" value="ECO:0007669"/>
    <property type="project" value="TreeGrafter"/>
</dbReference>
<dbReference type="EC" id="3.1.4.11" evidence="2"/>
<gene>
    <name evidence="6" type="ORF">MKZ38_010346</name>
</gene>
<dbReference type="AlphaFoldDB" id="A0AAD5WXT9"/>
<dbReference type="CDD" id="cd00275">
    <property type="entry name" value="C2_PLC_like"/>
    <property type="match status" value="1"/>
</dbReference>
<comment type="caution">
    <text evidence="6">The sequence shown here is derived from an EMBL/GenBank/DDBJ whole genome shotgun (WGS) entry which is preliminary data.</text>
</comment>
<dbReference type="Pfam" id="PF00387">
    <property type="entry name" value="PI-PLC-Y"/>
    <property type="match status" value="1"/>
</dbReference>
<dbReference type="PROSITE" id="PS50008">
    <property type="entry name" value="PIPLC_Y_DOMAIN"/>
    <property type="match status" value="1"/>
</dbReference>
<dbReference type="Pfam" id="PF23617">
    <property type="entry name" value="EF-hand_15"/>
    <property type="match status" value="1"/>
</dbReference>
<proteinExistence type="predicted"/>
<accession>A0AAD5WXT9</accession>
<feature type="domain" description="PI-PLC Y-box" evidence="5">
    <location>
        <begin position="359"/>
        <end position="466"/>
    </location>
</feature>
<feature type="region of interest" description="Disordered" evidence="3">
    <location>
        <begin position="1"/>
        <end position="23"/>
    </location>
</feature>
<dbReference type="InterPro" id="IPR001711">
    <property type="entry name" value="PLipase_C_Pinositol-sp_Y"/>
</dbReference>
<name>A0AAD5WXT9_9PEZI</name>
<feature type="compositionally biased region" description="Acidic residues" evidence="3">
    <location>
        <begin position="330"/>
        <end position="343"/>
    </location>
</feature>
<organism evidence="6 7">
    <name type="scientific">Zalerion maritima</name>
    <dbReference type="NCBI Taxonomy" id="339359"/>
    <lineage>
        <taxon>Eukaryota</taxon>
        <taxon>Fungi</taxon>
        <taxon>Dikarya</taxon>
        <taxon>Ascomycota</taxon>
        <taxon>Pezizomycotina</taxon>
        <taxon>Sordariomycetes</taxon>
        <taxon>Lulworthiomycetidae</taxon>
        <taxon>Lulworthiales</taxon>
        <taxon>Lulworthiaceae</taxon>
        <taxon>Zalerion</taxon>
    </lineage>
</organism>
<dbReference type="Gene3D" id="2.60.40.150">
    <property type="entry name" value="C2 domain"/>
    <property type="match status" value="1"/>
</dbReference>
<comment type="catalytic activity">
    <reaction evidence="2">
        <text>a 1,2-diacyl-sn-glycero-3-phospho-(1D-myo-inositol-4,5-bisphosphate) + H2O = 1D-myo-inositol 1,4,5-trisphosphate + a 1,2-diacyl-sn-glycerol + H(+)</text>
        <dbReference type="Rhea" id="RHEA:33179"/>
        <dbReference type="ChEBI" id="CHEBI:15377"/>
        <dbReference type="ChEBI" id="CHEBI:15378"/>
        <dbReference type="ChEBI" id="CHEBI:17815"/>
        <dbReference type="ChEBI" id="CHEBI:58456"/>
        <dbReference type="ChEBI" id="CHEBI:203600"/>
        <dbReference type="EC" id="3.1.4.11"/>
    </reaction>
</comment>
<dbReference type="Pfam" id="PF00388">
    <property type="entry name" value="PI-PLC-X"/>
    <property type="match status" value="1"/>
</dbReference>
<sequence length="622" mass="69936">MSSSHLAKDPANQAGGGVSGTPKTIDEVQASVLNHLKQIFERSGRPGPLWGREEVKHFVEVEQGEKRPLPQWLENKLSKNQTIDFKDFLKYMTYGEANSTHYDKEEDLSHPLASYFISSSHNTYLEGNQLSSDSTAEAYTNVLKRGCRCVEIDAWDAKEGDFDESSSDSSEDEAEFSSSKGKLRSKLSSFKNKLFDSDSDGGKTNVKKVSKKTTVLQAVDERFPAPVGVLEPKVYHGYTVTKPVSFRKVCIAILDDAFTASELPLVVSLEVHCGPDQQEQMVKIMKQVWDGYLIDLPEHEPKVLPPPAELKNKILVKVKYAPHIKGGEEQAAEDGQTDDDEITPPEGKTVKVSKIIYSLSDMGVYARGISFKSLDHPTAKMPTHIYSLSEKKVFEVDPLKLFEHNKKYLMRTYPAGTRVTSSNFNPVPRWNKGIQVTALNWQEWDEGMMLNEGMFAGTKGWVLKPQGFHPGDTSPPKGKILDLCISVLAAQNLPLPEADDKAKKFEPYVKCEVHYDEPHGHEAVSSVEREEEYKARTDENKGIHPDFRGQELVFTGIPGVMEELAFVRFTVRDDELGRDDLSAWACIRLDRLQEGYRFVQLLDQMGQRKKAVLFVKVSKTLR</sequence>
<evidence type="ECO:0000256" key="3">
    <source>
        <dbReference type="SAM" id="MobiDB-lite"/>
    </source>
</evidence>
<dbReference type="InterPro" id="IPR001192">
    <property type="entry name" value="PI-PLC_fam"/>
</dbReference>
<keyword evidence="2" id="KW-0442">Lipid degradation</keyword>
<dbReference type="SMART" id="SM00239">
    <property type="entry name" value="C2"/>
    <property type="match status" value="1"/>
</dbReference>
<dbReference type="InterPro" id="IPR035892">
    <property type="entry name" value="C2_domain_sf"/>
</dbReference>
<keyword evidence="2" id="KW-0378">Hydrolase</keyword>
<reference evidence="6" key="1">
    <citation type="submission" date="2022-07" db="EMBL/GenBank/DDBJ databases">
        <title>Draft genome sequence of Zalerion maritima ATCC 34329, a (micro)plastics degrading marine fungus.</title>
        <authorList>
            <person name="Paco A."/>
            <person name="Goncalves M.F.M."/>
            <person name="Rocha-Santos T.A.P."/>
            <person name="Alves A."/>
        </authorList>
    </citation>
    <scope>NUCLEOTIDE SEQUENCE</scope>
    <source>
        <strain evidence="6">ATCC 34329</strain>
    </source>
</reference>
<evidence type="ECO:0000256" key="2">
    <source>
        <dbReference type="RuleBase" id="RU361133"/>
    </source>
</evidence>
<dbReference type="CDD" id="cd08598">
    <property type="entry name" value="PI-PLC1c_yeast"/>
    <property type="match status" value="1"/>
</dbReference>
<keyword evidence="2" id="KW-0443">Lipid metabolism</keyword>
<dbReference type="GO" id="GO:0048015">
    <property type="term" value="P:phosphatidylinositol-mediated signaling"/>
    <property type="evidence" value="ECO:0007669"/>
    <property type="project" value="TreeGrafter"/>
</dbReference>
<dbReference type="Proteomes" id="UP001201980">
    <property type="component" value="Unassembled WGS sequence"/>
</dbReference>
<dbReference type="GO" id="GO:0016042">
    <property type="term" value="P:lipid catabolic process"/>
    <property type="evidence" value="ECO:0007669"/>
    <property type="project" value="UniProtKB-KW"/>
</dbReference>
<dbReference type="EMBL" id="JAKWBI020000008">
    <property type="protein sequence ID" value="KAJ2906848.1"/>
    <property type="molecule type" value="Genomic_DNA"/>
</dbReference>
<evidence type="ECO:0000256" key="1">
    <source>
        <dbReference type="ARBA" id="ARBA00023224"/>
    </source>
</evidence>
<dbReference type="PROSITE" id="PS50004">
    <property type="entry name" value="C2"/>
    <property type="match status" value="1"/>
</dbReference>
<dbReference type="GO" id="GO:0004435">
    <property type="term" value="F:phosphatidylinositol-4,5-bisphosphate phospholipase C activity"/>
    <property type="evidence" value="ECO:0007669"/>
    <property type="project" value="UniProtKB-EC"/>
</dbReference>
<dbReference type="PANTHER" id="PTHR10336:SF82">
    <property type="entry name" value="PHOSPHOINOSITIDE PHOSPHOLIPASE C"/>
    <property type="match status" value="1"/>
</dbReference>
<dbReference type="InterPro" id="IPR056584">
    <property type="entry name" value="EF-hand_15"/>
</dbReference>
<protein>
    <recommendedName>
        <fullName evidence="2">Phosphoinositide phospholipase C</fullName>
        <ecNumber evidence="2">3.1.4.11</ecNumber>
    </recommendedName>
</protein>
<dbReference type="SUPFAM" id="SSF51695">
    <property type="entry name" value="PLC-like phosphodiesterases"/>
    <property type="match status" value="1"/>
</dbReference>
<keyword evidence="1" id="KW-0807">Transducer</keyword>
<dbReference type="PROSITE" id="PS50007">
    <property type="entry name" value="PIPLC_X_DOMAIN"/>
    <property type="match status" value="1"/>
</dbReference>
<keyword evidence="7" id="KW-1185">Reference proteome</keyword>
<dbReference type="SMART" id="SM00149">
    <property type="entry name" value="PLCYc"/>
    <property type="match status" value="1"/>
</dbReference>
<dbReference type="PRINTS" id="PR00390">
    <property type="entry name" value="PHPHLIPASEC"/>
</dbReference>
<dbReference type="InterPro" id="IPR000909">
    <property type="entry name" value="PLipase_C_PInositol-sp_X_dom"/>
</dbReference>
<dbReference type="Gene3D" id="3.20.20.190">
    <property type="entry name" value="Phosphatidylinositol (PI) phosphodiesterase"/>
    <property type="match status" value="1"/>
</dbReference>
<evidence type="ECO:0000259" key="4">
    <source>
        <dbReference type="PROSITE" id="PS50004"/>
    </source>
</evidence>
<evidence type="ECO:0000313" key="7">
    <source>
        <dbReference type="Proteomes" id="UP001201980"/>
    </source>
</evidence>
<dbReference type="InterPro" id="IPR000008">
    <property type="entry name" value="C2_dom"/>
</dbReference>
<dbReference type="PANTHER" id="PTHR10336">
    <property type="entry name" value="PHOSPHOINOSITIDE-SPECIFIC PHOSPHOLIPASE C FAMILY PROTEIN"/>
    <property type="match status" value="1"/>
</dbReference>
<feature type="domain" description="C2" evidence="4">
    <location>
        <begin position="464"/>
        <end position="603"/>
    </location>
</feature>
<evidence type="ECO:0000259" key="5">
    <source>
        <dbReference type="PROSITE" id="PS50008"/>
    </source>
</evidence>
<dbReference type="InterPro" id="IPR017946">
    <property type="entry name" value="PLC-like_Pdiesterase_TIM-brl"/>
</dbReference>
<evidence type="ECO:0000313" key="6">
    <source>
        <dbReference type="EMBL" id="KAJ2906848.1"/>
    </source>
</evidence>